<dbReference type="Proteomes" id="UP000681317">
    <property type="component" value="Chromosome"/>
</dbReference>
<dbReference type="EMBL" id="AP024545">
    <property type="protein sequence ID" value="BCT92350.1"/>
    <property type="molecule type" value="Genomic_DNA"/>
</dbReference>
<feature type="region of interest" description="Disordered" evidence="1">
    <location>
        <begin position="30"/>
        <end position="50"/>
    </location>
</feature>
<feature type="compositionally biased region" description="Basic and acidic residues" evidence="1">
    <location>
        <begin position="39"/>
        <end position="50"/>
    </location>
</feature>
<keyword evidence="3" id="KW-1185">Reference proteome</keyword>
<proteinExistence type="predicted"/>
<sequence>MRGEVGAHAGRQIVDDVDLVTARKMKIDKVGADETGTPGHEDVHWELSPW</sequence>
<protein>
    <submittedName>
        <fullName evidence="2">Uncharacterized protein</fullName>
    </submittedName>
</protein>
<evidence type="ECO:0000313" key="3">
    <source>
        <dbReference type="Proteomes" id="UP000681317"/>
    </source>
</evidence>
<accession>A0ABM7Q4U8</accession>
<name>A0ABM7Q4U8_9GAMM</name>
<evidence type="ECO:0000256" key="1">
    <source>
        <dbReference type="SAM" id="MobiDB-lite"/>
    </source>
</evidence>
<evidence type="ECO:0000313" key="2">
    <source>
        <dbReference type="EMBL" id="BCT92350.1"/>
    </source>
</evidence>
<gene>
    <name evidence="2" type="ORF">LYSCAS_13740</name>
</gene>
<reference evidence="2 3" key="1">
    <citation type="submission" date="2021-03" db="EMBL/GenBank/DDBJ databases">
        <title>Complete Genome Sequences of Two Lysobacter Strains Isolated from Sea Water (Lysobacter caseinilyticus) and Soil (Lysobacter helvus) in South Korea.</title>
        <authorList>
            <person name="Watanabe Y."/>
            <person name="Arakawa K."/>
        </authorList>
    </citation>
    <scope>NUCLEOTIDE SEQUENCE [LARGE SCALE GENOMIC DNA]</scope>
    <source>
        <strain evidence="2 3">KVB24</strain>
    </source>
</reference>
<organism evidence="2 3">
    <name type="scientific">Noviluteimonas caseinilytica</name>
    <dbReference type="NCBI Taxonomy" id="2675101"/>
    <lineage>
        <taxon>Bacteria</taxon>
        <taxon>Pseudomonadati</taxon>
        <taxon>Pseudomonadota</taxon>
        <taxon>Gammaproteobacteria</taxon>
        <taxon>Lysobacterales</taxon>
        <taxon>Lysobacteraceae</taxon>
        <taxon>Noviluteimonas</taxon>
    </lineage>
</organism>